<dbReference type="InterPro" id="IPR036565">
    <property type="entry name" value="Mur-like_cat_sf"/>
</dbReference>
<feature type="domain" description="Mur ligase C-terminal" evidence="11">
    <location>
        <begin position="309"/>
        <end position="422"/>
    </location>
</feature>
<proteinExistence type="inferred from homology"/>
<evidence type="ECO:0000256" key="9">
    <source>
        <dbReference type="HAMAP-Rule" id="MF_00639"/>
    </source>
</evidence>
<keyword evidence="9 10" id="KW-0133">Cell shape</keyword>
<dbReference type="GO" id="GO:0009252">
    <property type="term" value="P:peptidoglycan biosynthetic process"/>
    <property type="evidence" value="ECO:0007669"/>
    <property type="project" value="UniProtKB-UniRule"/>
</dbReference>
<comment type="function">
    <text evidence="9 10">Cell wall formation. Catalyzes the addition of glutamate to the nucleotide precursor UDP-N-acetylmuramoyl-L-alanine (UMA).</text>
</comment>
<feature type="domain" description="Mur ligase central" evidence="12">
    <location>
        <begin position="108"/>
        <end position="287"/>
    </location>
</feature>
<dbReference type="PANTHER" id="PTHR43692">
    <property type="entry name" value="UDP-N-ACETYLMURAMOYLALANINE--D-GLUTAMATE LIGASE"/>
    <property type="match status" value="1"/>
</dbReference>
<dbReference type="InterPro" id="IPR013221">
    <property type="entry name" value="Mur_ligase_cen"/>
</dbReference>
<dbReference type="Gene3D" id="3.40.50.720">
    <property type="entry name" value="NAD(P)-binding Rossmann-like Domain"/>
    <property type="match status" value="1"/>
</dbReference>
<reference evidence="13 14" key="1">
    <citation type="submission" date="2018-03" db="EMBL/GenBank/DDBJ databases">
        <title>Genomic Encyclopedia of Archaeal and Bacterial Type Strains, Phase II (KMG-II): from individual species to whole genera.</title>
        <authorList>
            <person name="Goeker M."/>
        </authorList>
    </citation>
    <scope>NUCLEOTIDE SEQUENCE [LARGE SCALE GENOMIC DNA]</scope>
    <source>
        <strain evidence="13 14">DSM 27929</strain>
    </source>
</reference>
<dbReference type="RefSeq" id="WP_106134427.1">
    <property type="nucleotide sequence ID" value="NZ_PVTR01000008.1"/>
</dbReference>
<keyword evidence="7 9" id="KW-0067">ATP-binding</keyword>
<dbReference type="GO" id="GO:0005737">
    <property type="term" value="C:cytoplasm"/>
    <property type="evidence" value="ECO:0007669"/>
    <property type="project" value="UniProtKB-SubCell"/>
</dbReference>
<dbReference type="HAMAP" id="MF_00639">
    <property type="entry name" value="MurD"/>
    <property type="match status" value="1"/>
</dbReference>
<dbReference type="SUPFAM" id="SSF53244">
    <property type="entry name" value="MurD-like peptide ligases, peptide-binding domain"/>
    <property type="match status" value="1"/>
</dbReference>
<keyword evidence="9 10" id="KW-0961">Cell wall biogenesis/degradation</keyword>
<comment type="catalytic activity">
    <reaction evidence="9 10">
        <text>UDP-N-acetyl-alpha-D-muramoyl-L-alanine + D-glutamate + ATP = UDP-N-acetyl-alpha-D-muramoyl-L-alanyl-D-glutamate + ADP + phosphate + H(+)</text>
        <dbReference type="Rhea" id="RHEA:16429"/>
        <dbReference type="ChEBI" id="CHEBI:15378"/>
        <dbReference type="ChEBI" id="CHEBI:29986"/>
        <dbReference type="ChEBI" id="CHEBI:30616"/>
        <dbReference type="ChEBI" id="CHEBI:43474"/>
        <dbReference type="ChEBI" id="CHEBI:83898"/>
        <dbReference type="ChEBI" id="CHEBI:83900"/>
        <dbReference type="ChEBI" id="CHEBI:456216"/>
        <dbReference type="EC" id="6.3.2.9"/>
    </reaction>
</comment>
<evidence type="ECO:0000256" key="7">
    <source>
        <dbReference type="ARBA" id="ARBA00022840"/>
    </source>
</evidence>
<evidence type="ECO:0000256" key="4">
    <source>
        <dbReference type="ARBA" id="ARBA00022598"/>
    </source>
</evidence>
<dbReference type="PROSITE" id="PS01011">
    <property type="entry name" value="FOLYLPOLYGLU_SYNT_1"/>
    <property type="match status" value="1"/>
</dbReference>
<comment type="subcellular location">
    <subcellularLocation>
        <location evidence="1 9 10">Cytoplasm</location>
    </subcellularLocation>
</comment>
<dbReference type="Pfam" id="PF02875">
    <property type="entry name" value="Mur_ligase_C"/>
    <property type="match status" value="1"/>
</dbReference>
<name>A0A2T0WJ16_9BACT</name>
<comment type="caution">
    <text evidence="13">The sequence shown here is derived from an EMBL/GenBank/DDBJ whole genome shotgun (WGS) entry which is preliminary data.</text>
</comment>
<organism evidence="13 14">
    <name type="scientific">Mongoliibacter ruber</name>
    <dbReference type="NCBI Taxonomy" id="1750599"/>
    <lineage>
        <taxon>Bacteria</taxon>
        <taxon>Pseudomonadati</taxon>
        <taxon>Bacteroidota</taxon>
        <taxon>Cytophagia</taxon>
        <taxon>Cytophagales</taxon>
        <taxon>Cyclobacteriaceae</taxon>
        <taxon>Mongoliibacter</taxon>
    </lineage>
</organism>
<accession>A0A2T0WJ16</accession>
<dbReference type="Gene3D" id="3.40.1190.10">
    <property type="entry name" value="Mur-like, catalytic domain"/>
    <property type="match status" value="1"/>
</dbReference>
<evidence type="ECO:0000256" key="8">
    <source>
        <dbReference type="ARBA" id="ARBA00023306"/>
    </source>
</evidence>
<dbReference type="Pfam" id="PF08245">
    <property type="entry name" value="Mur_ligase_M"/>
    <property type="match status" value="1"/>
</dbReference>
<keyword evidence="8 9" id="KW-0131">Cell cycle</keyword>
<comment type="pathway">
    <text evidence="2 9 10">Cell wall biogenesis; peptidoglycan biosynthesis.</text>
</comment>
<dbReference type="Pfam" id="PF21799">
    <property type="entry name" value="MurD-like_N"/>
    <property type="match status" value="1"/>
</dbReference>
<dbReference type="OrthoDB" id="9809796at2"/>
<keyword evidence="5 9" id="KW-0132">Cell division</keyword>
<keyword evidence="14" id="KW-1185">Reference proteome</keyword>
<dbReference type="EMBL" id="PVTR01000008">
    <property type="protein sequence ID" value="PRY86701.1"/>
    <property type="molecule type" value="Genomic_DNA"/>
</dbReference>
<dbReference type="GO" id="GO:0004326">
    <property type="term" value="F:tetrahydrofolylpolyglutamate synthase activity"/>
    <property type="evidence" value="ECO:0007669"/>
    <property type="project" value="InterPro"/>
</dbReference>
<evidence type="ECO:0000313" key="13">
    <source>
        <dbReference type="EMBL" id="PRY86701.1"/>
    </source>
</evidence>
<dbReference type="Proteomes" id="UP000238157">
    <property type="component" value="Unassembled WGS sequence"/>
</dbReference>
<dbReference type="UniPathway" id="UPA00219"/>
<keyword evidence="6 9" id="KW-0547">Nucleotide-binding</keyword>
<dbReference type="Gene3D" id="3.90.190.20">
    <property type="entry name" value="Mur ligase, C-terminal domain"/>
    <property type="match status" value="1"/>
</dbReference>
<evidence type="ECO:0000256" key="5">
    <source>
        <dbReference type="ARBA" id="ARBA00022618"/>
    </source>
</evidence>
<dbReference type="GO" id="GO:0051301">
    <property type="term" value="P:cell division"/>
    <property type="evidence" value="ECO:0007669"/>
    <property type="project" value="UniProtKB-KW"/>
</dbReference>
<evidence type="ECO:0000256" key="3">
    <source>
        <dbReference type="ARBA" id="ARBA00022490"/>
    </source>
</evidence>
<protein>
    <recommendedName>
        <fullName evidence="9 10">UDP-N-acetylmuramoylalanine--D-glutamate ligase</fullName>
        <ecNumber evidence="9 10">6.3.2.9</ecNumber>
    </recommendedName>
    <alternativeName>
        <fullName evidence="9">D-glutamic acid-adding enzyme</fullName>
    </alternativeName>
    <alternativeName>
        <fullName evidence="9">UDP-N-acetylmuramoyl-L-alanyl-D-glutamate synthetase</fullName>
    </alternativeName>
</protein>
<dbReference type="GO" id="GO:0071555">
    <property type="term" value="P:cell wall organization"/>
    <property type="evidence" value="ECO:0007669"/>
    <property type="project" value="UniProtKB-KW"/>
</dbReference>
<dbReference type="InterPro" id="IPR004101">
    <property type="entry name" value="Mur_ligase_C"/>
</dbReference>
<evidence type="ECO:0000259" key="11">
    <source>
        <dbReference type="Pfam" id="PF02875"/>
    </source>
</evidence>
<dbReference type="SUPFAM" id="SSF51984">
    <property type="entry name" value="MurCD N-terminal domain"/>
    <property type="match status" value="1"/>
</dbReference>
<dbReference type="InterPro" id="IPR018109">
    <property type="entry name" value="Folylpolyglutamate_synth_CS"/>
</dbReference>
<dbReference type="EC" id="6.3.2.9" evidence="9 10"/>
<dbReference type="NCBIfam" id="TIGR01087">
    <property type="entry name" value="murD"/>
    <property type="match status" value="1"/>
</dbReference>
<dbReference type="AlphaFoldDB" id="A0A2T0WJ16"/>
<dbReference type="GO" id="GO:0005524">
    <property type="term" value="F:ATP binding"/>
    <property type="evidence" value="ECO:0007669"/>
    <property type="project" value="UniProtKB-UniRule"/>
</dbReference>
<evidence type="ECO:0000256" key="10">
    <source>
        <dbReference type="RuleBase" id="RU003664"/>
    </source>
</evidence>
<sequence length="450" mass="49462">MKNRIVILGAGESGVGAALLAHQKGYAVWVSDKGQISIERKKLFLEKGIGFEEGRHTEDEVLNTLEIVKSPGIPLTAPIVQKALEKGIQVIDELEFAGRYSKGQVIGITGTNGKTTTTLLTYHLLLKGGINVGLAGNVGQSWAAQLVDGDKDWWVIEMSSFQIDGFKTIKPHIGILTNITPDHLDRYEYKIENYIASKLSLFKRMTSEDAAIFYQDDKLTNQGFESVCLEATPYPVSMESSQRRGGYYDGNSMDLRSPGRKLDIDIEDIVLKGKHNALNAMMASLAAMLVGVPDLQILQGLADFKNAAHRMEEVAEISGIKFINDSKGTNVDASKFALDSFVQPLIWIAGGVDKGNDYAQIEPMIKGKIKALICLGKDNEKLKKAFEGKIEEIRETQSIVEAVNWGLKLGKTGDVVLLSPACASFDLFQNYEDRGRQFVKAVEELKTVAE</sequence>
<feature type="binding site" evidence="9">
    <location>
        <begin position="110"/>
        <end position="116"/>
    </location>
    <ligand>
        <name>ATP</name>
        <dbReference type="ChEBI" id="CHEBI:30616"/>
    </ligand>
</feature>
<dbReference type="PANTHER" id="PTHR43692:SF1">
    <property type="entry name" value="UDP-N-ACETYLMURAMOYLALANINE--D-GLUTAMATE LIGASE"/>
    <property type="match status" value="1"/>
</dbReference>
<evidence type="ECO:0000256" key="2">
    <source>
        <dbReference type="ARBA" id="ARBA00004752"/>
    </source>
</evidence>
<dbReference type="GO" id="GO:0008360">
    <property type="term" value="P:regulation of cell shape"/>
    <property type="evidence" value="ECO:0007669"/>
    <property type="project" value="UniProtKB-KW"/>
</dbReference>
<evidence type="ECO:0000313" key="14">
    <source>
        <dbReference type="Proteomes" id="UP000238157"/>
    </source>
</evidence>
<evidence type="ECO:0000256" key="6">
    <source>
        <dbReference type="ARBA" id="ARBA00022741"/>
    </source>
</evidence>
<comment type="similarity">
    <text evidence="9">Belongs to the MurCDEF family.</text>
</comment>
<dbReference type="GO" id="GO:0008764">
    <property type="term" value="F:UDP-N-acetylmuramoylalanine-D-glutamate ligase activity"/>
    <property type="evidence" value="ECO:0007669"/>
    <property type="project" value="UniProtKB-UniRule"/>
</dbReference>
<keyword evidence="9 10" id="KW-0573">Peptidoglycan synthesis</keyword>
<dbReference type="InterPro" id="IPR036615">
    <property type="entry name" value="Mur_ligase_C_dom_sf"/>
</dbReference>
<keyword evidence="4 9" id="KW-0436">Ligase</keyword>
<keyword evidence="3 9" id="KW-0963">Cytoplasm</keyword>
<evidence type="ECO:0000256" key="1">
    <source>
        <dbReference type="ARBA" id="ARBA00004496"/>
    </source>
</evidence>
<evidence type="ECO:0000259" key="12">
    <source>
        <dbReference type="Pfam" id="PF08245"/>
    </source>
</evidence>
<dbReference type="SUPFAM" id="SSF53623">
    <property type="entry name" value="MurD-like peptide ligases, catalytic domain"/>
    <property type="match status" value="1"/>
</dbReference>
<dbReference type="InterPro" id="IPR005762">
    <property type="entry name" value="MurD"/>
</dbReference>
<gene>
    <name evidence="9" type="primary">murD</name>
    <name evidence="13" type="ORF">CLW00_108192</name>
</gene>